<sequence length="442" mass="52090">MYMTPATIRKRFFSVLETAEKNIHLYVNTPGSDMTRHRLCPFSDTVKSTLCLTMNRTNTELFNFFMSQNKKVPSKSAFTQQRKKLIADFFPYLLKSFNEKIPFTKTYKGFHLVAVDGSDINLPTNKNDFEYRIKQARSDNVFFQMHLNTLFDICENRYITAVTQPRPKMNETQAFCHMVDHCNLPENTILIADRGYASLNTMAHLIEKKKFFLIRWKSPSAPSAFLKDILPAETESDREIVLDVTRSKKNKHLCHGDKMKIVKNKRIFEPIPINDKKSVYTMKIRCTCIQLENGNYEYLISNLPLKNFSALDLRELYWKRWSIETSFRRLKYALSLVYLHSVNRELIIQEVYAKLIMYNFASLLHAFATEEKKKEQGKKKRKYEYKISFEDVLPIARRFIKHRMTNDIVKALMLRHQTAIRVKQQTARQVRSQTVKPLNNRA</sequence>
<keyword evidence="4" id="KW-0233">DNA recombination</keyword>
<dbReference type="InterPro" id="IPR002559">
    <property type="entry name" value="Transposase_11"/>
</dbReference>
<keyword evidence="3" id="KW-0238">DNA-binding</keyword>
<feature type="domain" description="Transposase IS4-like" evidence="5">
    <location>
        <begin position="112"/>
        <end position="360"/>
    </location>
</feature>
<name>A0ABR7G5F1_9FIRM</name>
<dbReference type="InterPro" id="IPR047952">
    <property type="entry name" value="Transpos_IS4"/>
</dbReference>
<evidence type="ECO:0000259" key="5">
    <source>
        <dbReference type="Pfam" id="PF01609"/>
    </source>
</evidence>
<comment type="similarity">
    <text evidence="1">Belongs to the transposase 11 family.</text>
</comment>
<evidence type="ECO:0000256" key="3">
    <source>
        <dbReference type="ARBA" id="ARBA00023125"/>
    </source>
</evidence>
<protein>
    <submittedName>
        <fullName evidence="6">IS4 family transposase</fullName>
    </submittedName>
</protein>
<proteinExistence type="inferred from homology"/>
<dbReference type="InterPro" id="IPR012337">
    <property type="entry name" value="RNaseH-like_sf"/>
</dbReference>
<dbReference type="RefSeq" id="WP_186864571.1">
    <property type="nucleotide sequence ID" value="NZ_JACOPE010000001.1"/>
</dbReference>
<dbReference type="NCBIfam" id="NF033592">
    <property type="entry name" value="transpos_IS4_1"/>
    <property type="match status" value="1"/>
</dbReference>
<evidence type="ECO:0000256" key="1">
    <source>
        <dbReference type="ARBA" id="ARBA00010075"/>
    </source>
</evidence>
<dbReference type="PANTHER" id="PTHR33258">
    <property type="entry name" value="TRANSPOSASE INSL FOR INSERTION SEQUENCE ELEMENT IS186A-RELATED"/>
    <property type="match status" value="1"/>
</dbReference>
<evidence type="ECO:0000256" key="2">
    <source>
        <dbReference type="ARBA" id="ARBA00022578"/>
    </source>
</evidence>
<organism evidence="6 7">
    <name type="scientific">Ruminococcus hominis</name>
    <dbReference type="NCBI Taxonomy" id="2763065"/>
    <lineage>
        <taxon>Bacteria</taxon>
        <taxon>Bacillati</taxon>
        <taxon>Bacillota</taxon>
        <taxon>Clostridia</taxon>
        <taxon>Eubacteriales</taxon>
        <taxon>Oscillospiraceae</taxon>
        <taxon>Ruminococcus</taxon>
    </lineage>
</organism>
<keyword evidence="2" id="KW-0815">Transposition</keyword>
<dbReference type="EMBL" id="JACOPE010000001">
    <property type="protein sequence ID" value="MBC5682662.1"/>
    <property type="molecule type" value="Genomic_DNA"/>
</dbReference>
<evidence type="ECO:0000313" key="6">
    <source>
        <dbReference type="EMBL" id="MBC5682662.1"/>
    </source>
</evidence>
<dbReference type="SUPFAM" id="SSF53098">
    <property type="entry name" value="Ribonuclease H-like"/>
    <property type="match status" value="1"/>
</dbReference>
<reference evidence="6 7" key="1">
    <citation type="submission" date="2020-08" db="EMBL/GenBank/DDBJ databases">
        <title>Genome public.</title>
        <authorList>
            <person name="Liu C."/>
            <person name="Sun Q."/>
        </authorList>
    </citation>
    <scope>NUCLEOTIDE SEQUENCE [LARGE SCALE GENOMIC DNA]</scope>
    <source>
        <strain evidence="6 7">NSJ-13</strain>
    </source>
</reference>
<accession>A0ABR7G5F1</accession>
<dbReference type="Pfam" id="PF01609">
    <property type="entry name" value="DDE_Tnp_1"/>
    <property type="match status" value="1"/>
</dbReference>
<evidence type="ECO:0000256" key="4">
    <source>
        <dbReference type="ARBA" id="ARBA00023172"/>
    </source>
</evidence>
<evidence type="ECO:0000313" key="7">
    <source>
        <dbReference type="Proteomes" id="UP000631576"/>
    </source>
</evidence>
<dbReference type="Gene3D" id="3.90.350.10">
    <property type="entry name" value="Transposase Inhibitor Protein From Tn5, Chain A, domain 1"/>
    <property type="match status" value="1"/>
</dbReference>
<dbReference type="Proteomes" id="UP000631576">
    <property type="component" value="Unassembled WGS sequence"/>
</dbReference>
<comment type="caution">
    <text evidence="6">The sequence shown here is derived from an EMBL/GenBank/DDBJ whole genome shotgun (WGS) entry which is preliminary data.</text>
</comment>
<keyword evidence="7" id="KW-1185">Reference proteome</keyword>
<dbReference type="PANTHER" id="PTHR33258:SF1">
    <property type="entry name" value="TRANSPOSASE INSL FOR INSERTION SEQUENCE ELEMENT IS186A-RELATED"/>
    <property type="match status" value="1"/>
</dbReference>
<gene>
    <name evidence="6" type="ORF">H8S40_03590</name>
</gene>